<keyword evidence="2" id="KW-1185">Reference proteome</keyword>
<comment type="caution">
    <text evidence="1">The sequence shown here is derived from an EMBL/GenBank/DDBJ whole genome shotgun (WGS) entry which is preliminary data.</text>
</comment>
<sequence>MAYTKSRNTSKQIPKAESLILDSIVPRKERLTSICDSNNEDRPIAPALDKKSQASCKSQFNDVDNEPSNVTCLLCDSVYVLPTQEESFLTHLFNEHRLVIGDVDKIASLKSYIRYWRLRLRGDSLTTFCTTLTMDQASLESADHILHPGEQYYLLSDVLKEDKVLRDEIKQAKLEWILSEQVKERTDPSFKRGCIFCREEFSSSRIQYLEHLYNKHNISLGRPENLVFIDEYLDKIQDRIENLLCIYCEKKFKNRIVLKEHMRKKLHKQVNPNNKAYDKYYITNYLSDKSREKRKSSRLPIPETEDPSGFDSDNEDEDWSDWNNEDINICCLFCDYRAQDFVGSLQHMKSDHDFDFELSSREFDFYQKVKIVNYIRKQIHDGKCVYCDEVSDNLNDHMRHEKHYKLPGKRIWDQPEFYFPMFESDSFLFSLDANRNSDDEDEVTA</sequence>
<dbReference type="EMBL" id="CM056743">
    <property type="protein sequence ID" value="KAJ8673990.1"/>
    <property type="molecule type" value="Genomic_DNA"/>
</dbReference>
<gene>
    <name evidence="1" type="ORF">QAD02_005252</name>
</gene>
<proteinExistence type="predicted"/>
<reference evidence="1" key="1">
    <citation type="submission" date="2023-04" db="EMBL/GenBank/DDBJ databases">
        <title>A chromosome-level genome assembly of the parasitoid wasp Eretmocerus hayati.</title>
        <authorList>
            <person name="Zhong Y."/>
            <person name="Liu S."/>
            <person name="Liu Y."/>
        </authorList>
    </citation>
    <scope>NUCLEOTIDE SEQUENCE</scope>
    <source>
        <strain evidence="1">ZJU_SS_LIU_2023</strain>
    </source>
</reference>
<dbReference type="Proteomes" id="UP001239111">
    <property type="component" value="Chromosome 3"/>
</dbReference>
<protein>
    <submittedName>
        <fullName evidence="1">Uncharacterized protein</fullName>
    </submittedName>
</protein>
<accession>A0ACC2NRU1</accession>
<evidence type="ECO:0000313" key="1">
    <source>
        <dbReference type="EMBL" id="KAJ8673990.1"/>
    </source>
</evidence>
<organism evidence="1 2">
    <name type="scientific">Eretmocerus hayati</name>
    <dbReference type="NCBI Taxonomy" id="131215"/>
    <lineage>
        <taxon>Eukaryota</taxon>
        <taxon>Metazoa</taxon>
        <taxon>Ecdysozoa</taxon>
        <taxon>Arthropoda</taxon>
        <taxon>Hexapoda</taxon>
        <taxon>Insecta</taxon>
        <taxon>Pterygota</taxon>
        <taxon>Neoptera</taxon>
        <taxon>Endopterygota</taxon>
        <taxon>Hymenoptera</taxon>
        <taxon>Apocrita</taxon>
        <taxon>Proctotrupomorpha</taxon>
        <taxon>Chalcidoidea</taxon>
        <taxon>Aphelinidae</taxon>
        <taxon>Aphelininae</taxon>
        <taxon>Eretmocerus</taxon>
    </lineage>
</organism>
<evidence type="ECO:0000313" key="2">
    <source>
        <dbReference type="Proteomes" id="UP001239111"/>
    </source>
</evidence>
<name>A0ACC2NRU1_9HYME</name>